<dbReference type="PROSITE" id="PS00687">
    <property type="entry name" value="ALDEHYDE_DEHYDR_GLU"/>
    <property type="match status" value="1"/>
</dbReference>
<evidence type="ECO:0000256" key="3">
    <source>
        <dbReference type="ARBA" id="ARBA00024226"/>
    </source>
</evidence>
<dbReference type="GO" id="GO:0004029">
    <property type="term" value="F:aldehyde dehydrogenase (NAD+) activity"/>
    <property type="evidence" value="ECO:0007669"/>
    <property type="project" value="UniProtKB-EC"/>
</dbReference>
<comment type="caution">
    <text evidence="8">The sequence shown here is derived from an EMBL/GenBank/DDBJ whole genome shotgun (WGS) entry which is preliminary data.</text>
</comment>
<sequence>MAAAKNYETRLFINNEFVDAKSGQTFSVYDPADDSLVTDKVQIAGEADVDAAVDAAHAAYKGAWGAMTGAARGACLMKFAELVEQKAAEVAPLETVSMGVPVAIGGMLMPMVSAIFKYYAGWADKISGEAPPTDDGTYKIMRYEPFGVCAGIGAWNATLLYLAAKAAPALAAGNTFVFKASELAPLAVLAVAPLIKEAGFPPGTINIINGDGKTGALLASHMKIGMISFTGSVPTGRKIQDAANKSNMKKVTLELGGKSPSVIFDDADIENALAQTAQSVIMLTGQACTAASRTYVQEGIADKFIAALKDRFAGMSAAIGDPKQPTTMFGPLASKGQFNRVMAMIESGKKEATLLTGGTRKGDTGNYVEPTIFLNPAKDAQIYKEEIFGPVTAVKTFKTEEEAIEMANDTQYGLAACVYTSSVSRALRVSSKLEAGTVTVNQAFMPSIYTAFGGYKQSGSGREMGGHGVLEYLQMKSVIINMAV</sequence>
<dbReference type="AlphaFoldDB" id="A0A9P4IMN0"/>
<dbReference type="EC" id="1.2.1.3" evidence="3"/>
<evidence type="ECO:0000256" key="5">
    <source>
        <dbReference type="PROSITE-ProRule" id="PRU10007"/>
    </source>
</evidence>
<keyword evidence="9" id="KW-1185">Reference proteome</keyword>
<dbReference type="FunFam" id="3.40.309.10:FF:000012">
    <property type="entry name" value="Betaine aldehyde dehydrogenase"/>
    <property type="match status" value="1"/>
</dbReference>
<dbReference type="Gene3D" id="3.40.309.10">
    <property type="entry name" value="Aldehyde Dehydrogenase, Chain A, domain 2"/>
    <property type="match status" value="1"/>
</dbReference>
<evidence type="ECO:0000256" key="2">
    <source>
        <dbReference type="ARBA" id="ARBA00023002"/>
    </source>
</evidence>
<evidence type="ECO:0000256" key="1">
    <source>
        <dbReference type="ARBA" id="ARBA00009986"/>
    </source>
</evidence>
<dbReference type="Gene3D" id="3.40.605.10">
    <property type="entry name" value="Aldehyde Dehydrogenase, Chain A, domain 1"/>
    <property type="match status" value="1"/>
</dbReference>
<proteinExistence type="inferred from homology"/>
<dbReference type="InterPro" id="IPR029510">
    <property type="entry name" value="Ald_DH_CS_GLU"/>
</dbReference>
<dbReference type="OrthoDB" id="310895at2759"/>
<reference evidence="8" key="1">
    <citation type="journal article" date="2020" name="Stud. Mycol.">
        <title>101 Dothideomycetes genomes: a test case for predicting lifestyles and emergence of pathogens.</title>
        <authorList>
            <person name="Haridas S."/>
            <person name="Albert R."/>
            <person name="Binder M."/>
            <person name="Bloem J."/>
            <person name="Labutti K."/>
            <person name="Salamov A."/>
            <person name="Andreopoulos B."/>
            <person name="Baker S."/>
            <person name="Barry K."/>
            <person name="Bills G."/>
            <person name="Bluhm B."/>
            <person name="Cannon C."/>
            <person name="Castanera R."/>
            <person name="Culley D."/>
            <person name="Daum C."/>
            <person name="Ezra D."/>
            <person name="Gonzalez J."/>
            <person name="Henrissat B."/>
            <person name="Kuo A."/>
            <person name="Liang C."/>
            <person name="Lipzen A."/>
            <person name="Lutzoni F."/>
            <person name="Magnuson J."/>
            <person name="Mondo S."/>
            <person name="Nolan M."/>
            <person name="Ohm R."/>
            <person name="Pangilinan J."/>
            <person name="Park H.-J."/>
            <person name="Ramirez L."/>
            <person name="Alfaro M."/>
            <person name="Sun H."/>
            <person name="Tritt A."/>
            <person name="Yoshinaga Y."/>
            <person name="Zwiers L.-H."/>
            <person name="Turgeon B."/>
            <person name="Goodwin S."/>
            <person name="Spatafora J."/>
            <person name="Crous P."/>
            <person name="Grigoriev I."/>
        </authorList>
    </citation>
    <scope>NUCLEOTIDE SEQUENCE</scope>
    <source>
        <strain evidence="8">CBS 133067</strain>
    </source>
</reference>
<protein>
    <recommendedName>
        <fullName evidence="3">aldehyde dehydrogenase (NAD(+))</fullName>
        <ecNumber evidence="3">1.2.1.3</ecNumber>
    </recommendedName>
</protein>
<organism evidence="8 9">
    <name type="scientific">Rhizodiscina lignyota</name>
    <dbReference type="NCBI Taxonomy" id="1504668"/>
    <lineage>
        <taxon>Eukaryota</taxon>
        <taxon>Fungi</taxon>
        <taxon>Dikarya</taxon>
        <taxon>Ascomycota</taxon>
        <taxon>Pezizomycotina</taxon>
        <taxon>Dothideomycetes</taxon>
        <taxon>Pleosporomycetidae</taxon>
        <taxon>Aulographales</taxon>
        <taxon>Rhizodiscinaceae</taxon>
        <taxon>Rhizodiscina</taxon>
    </lineage>
</organism>
<evidence type="ECO:0000313" key="9">
    <source>
        <dbReference type="Proteomes" id="UP000799772"/>
    </source>
</evidence>
<feature type="domain" description="Aldehyde dehydrogenase" evidence="7">
    <location>
        <begin position="17"/>
        <end position="478"/>
    </location>
</feature>
<evidence type="ECO:0000313" key="8">
    <source>
        <dbReference type="EMBL" id="KAF2103934.1"/>
    </source>
</evidence>
<dbReference type="InterPro" id="IPR016161">
    <property type="entry name" value="Ald_DH/histidinol_DH"/>
</dbReference>
<feature type="active site" evidence="5">
    <location>
        <position position="254"/>
    </location>
</feature>
<dbReference type="Proteomes" id="UP000799772">
    <property type="component" value="Unassembled WGS sequence"/>
</dbReference>
<evidence type="ECO:0000256" key="4">
    <source>
        <dbReference type="ARBA" id="ARBA00049194"/>
    </source>
</evidence>
<dbReference type="InterPro" id="IPR016163">
    <property type="entry name" value="Ald_DH_C"/>
</dbReference>
<dbReference type="PANTHER" id="PTHR11699">
    <property type="entry name" value="ALDEHYDE DEHYDROGENASE-RELATED"/>
    <property type="match status" value="1"/>
</dbReference>
<dbReference type="SUPFAM" id="SSF53720">
    <property type="entry name" value="ALDH-like"/>
    <property type="match status" value="1"/>
</dbReference>
<dbReference type="FunFam" id="3.40.605.10:FF:000007">
    <property type="entry name" value="NAD/NADP-dependent betaine aldehyde dehydrogenase"/>
    <property type="match status" value="1"/>
</dbReference>
<gene>
    <name evidence="8" type="ORF">NA57DRAFT_70146</name>
</gene>
<accession>A0A9P4IMN0</accession>
<name>A0A9P4IMN0_9PEZI</name>
<evidence type="ECO:0000256" key="6">
    <source>
        <dbReference type="RuleBase" id="RU003345"/>
    </source>
</evidence>
<dbReference type="InterPro" id="IPR016162">
    <property type="entry name" value="Ald_DH_N"/>
</dbReference>
<comment type="catalytic activity">
    <reaction evidence="4">
        <text>an aldehyde + NAD(+) + H2O = a carboxylate + NADH + 2 H(+)</text>
        <dbReference type="Rhea" id="RHEA:16185"/>
        <dbReference type="ChEBI" id="CHEBI:15377"/>
        <dbReference type="ChEBI" id="CHEBI:15378"/>
        <dbReference type="ChEBI" id="CHEBI:17478"/>
        <dbReference type="ChEBI" id="CHEBI:29067"/>
        <dbReference type="ChEBI" id="CHEBI:57540"/>
        <dbReference type="ChEBI" id="CHEBI:57945"/>
        <dbReference type="EC" id="1.2.1.3"/>
    </reaction>
</comment>
<dbReference type="InterPro" id="IPR015590">
    <property type="entry name" value="Aldehyde_DH_dom"/>
</dbReference>
<evidence type="ECO:0000259" key="7">
    <source>
        <dbReference type="Pfam" id="PF00171"/>
    </source>
</evidence>
<dbReference type="Pfam" id="PF00171">
    <property type="entry name" value="Aldedh"/>
    <property type="match status" value="1"/>
</dbReference>
<comment type="similarity">
    <text evidence="1 6">Belongs to the aldehyde dehydrogenase family.</text>
</comment>
<keyword evidence="2 6" id="KW-0560">Oxidoreductase</keyword>
<dbReference type="EMBL" id="ML978121">
    <property type="protein sequence ID" value="KAF2103934.1"/>
    <property type="molecule type" value="Genomic_DNA"/>
</dbReference>